<organism evidence="1 2">
    <name type="scientific">Exophiala aquamarina CBS 119918</name>
    <dbReference type="NCBI Taxonomy" id="1182545"/>
    <lineage>
        <taxon>Eukaryota</taxon>
        <taxon>Fungi</taxon>
        <taxon>Dikarya</taxon>
        <taxon>Ascomycota</taxon>
        <taxon>Pezizomycotina</taxon>
        <taxon>Eurotiomycetes</taxon>
        <taxon>Chaetothyriomycetidae</taxon>
        <taxon>Chaetothyriales</taxon>
        <taxon>Herpotrichiellaceae</taxon>
        <taxon>Exophiala</taxon>
    </lineage>
</organism>
<evidence type="ECO:0000313" key="1">
    <source>
        <dbReference type="EMBL" id="KEF58045.1"/>
    </source>
</evidence>
<proteinExistence type="predicted"/>
<dbReference type="STRING" id="1182545.A0A072PR84"/>
<reference evidence="1 2" key="1">
    <citation type="submission" date="2013-03" db="EMBL/GenBank/DDBJ databases">
        <title>The Genome Sequence of Exophiala aquamarina CBS 119918.</title>
        <authorList>
            <consortium name="The Broad Institute Genomics Platform"/>
            <person name="Cuomo C."/>
            <person name="de Hoog S."/>
            <person name="Gorbushina A."/>
            <person name="Walker B."/>
            <person name="Young S.K."/>
            <person name="Zeng Q."/>
            <person name="Gargeya S."/>
            <person name="Fitzgerald M."/>
            <person name="Haas B."/>
            <person name="Abouelleil A."/>
            <person name="Allen A.W."/>
            <person name="Alvarado L."/>
            <person name="Arachchi H.M."/>
            <person name="Berlin A.M."/>
            <person name="Chapman S.B."/>
            <person name="Gainer-Dewar J."/>
            <person name="Goldberg J."/>
            <person name="Griggs A."/>
            <person name="Gujja S."/>
            <person name="Hansen M."/>
            <person name="Howarth C."/>
            <person name="Imamovic A."/>
            <person name="Ireland A."/>
            <person name="Larimer J."/>
            <person name="McCowan C."/>
            <person name="Murphy C."/>
            <person name="Pearson M."/>
            <person name="Poon T.W."/>
            <person name="Priest M."/>
            <person name="Roberts A."/>
            <person name="Saif S."/>
            <person name="Shea T."/>
            <person name="Sisk P."/>
            <person name="Sykes S."/>
            <person name="Wortman J."/>
            <person name="Nusbaum C."/>
            <person name="Birren B."/>
        </authorList>
    </citation>
    <scope>NUCLEOTIDE SEQUENCE [LARGE SCALE GENOMIC DNA]</scope>
    <source>
        <strain evidence="1 2">CBS 119918</strain>
    </source>
</reference>
<gene>
    <name evidence="1" type="ORF">A1O9_05968</name>
</gene>
<dbReference type="VEuPathDB" id="FungiDB:A1O9_05968"/>
<dbReference type="GeneID" id="25280888"/>
<dbReference type="EMBL" id="AMGV01000004">
    <property type="protein sequence ID" value="KEF58045.1"/>
    <property type="molecule type" value="Genomic_DNA"/>
</dbReference>
<keyword evidence="2" id="KW-1185">Reference proteome</keyword>
<name>A0A072PR84_9EURO</name>
<sequence length="127" mass="13735">MTVIENDIVAVQISTIKDRCIQRQEADMRLQPYDRSVVTLGAGQGTDVIVQGLSSPKGIYWIRNNATCAEARQPHALAALYYQNASPVVLPTSTASNPHSVGCDNDPIDAIAPIYPLALTDPDQTSR</sequence>
<dbReference type="Proteomes" id="UP000027920">
    <property type="component" value="Unassembled WGS sequence"/>
</dbReference>
<comment type="caution">
    <text evidence="1">The sequence shown here is derived from an EMBL/GenBank/DDBJ whole genome shotgun (WGS) entry which is preliminary data.</text>
</comment>
<dbReference type="AlphaFoldDB" id="A0A072PR84"/>
<dbReference type="RefSeq" id="XP_013260635.1">
    <property type="nucleotide sequence ID" value="XM_013405181.1"/>
</dbReference>
<accession>A0A072PR84</accession>
<dbReference type="HOGENOM" id="CLU_1970579_0_0_1"/>
<dbReference type="SUPFAM" id="SSF49503">
    <property type="entry name" value="Cupredoxins"/>
    <property type="match status" value="1"/>
</dbReference>
<protein>
    <submittedName>
        <fullName evidence="1">Uncharacterized protein</fullName>
    </submittedName>
</protein>
<evidence type="ECO:0000313" key="2">
    <source>
        <dbReference type="Proteomes" id="UP000027920"/>
    </source>
</evidence>
<dbReference type="InterPro" id="IPR008972">
    <property type="entry name" value="Cupredoxin"/>
</dbReference>
<dbReference type="Gene3D" id="2.60.40.420">
    <property type="entry name" value="Cupredoxins - blue copper proteins"/>
    <property type="match status" value="1"/>
</dbReference>